<keyword evidence="3" id="KW-1185">Reference proteome</keyword>
<proteinExistence type="predicted"/>
<evidence type="ECO:0000313" key="2">
    <source>
        <dbReference type="EMBL" id="SFR62608.1"/>
    </source>
</evidence>
<dbReference type="EMBL" id="FOYT01000002">
    <property type="protein sequence ID" value="SFR62608.1"/>
    <property type="molecule type" value="Genomic_DNA"/>
</dbReference>
<gene>
    <name evidence="2" type="ORF">SAMN04487947_2995</name>
</gene>
<name>A0A1I6I7J5_9EURY</name>
<dbReference type="RefSeq" id="WP_245778503.1">
    <property type="nucleotide sequence ID" value="NZ_FOYT01000002.1"/>
</dbReference>
<feature type="transmembrane region" description="Helical" evidence="1">
    <location>
        <begin position="245"/>
        <end position="268"/>
    </location>
</feature>
<organism evidence="2 3">
    <name type="scientific">Halogeometricum rufum</name>
    <dbReference type="NCBI Taxonomy" id="553469"/>
    <lineage>
        <taxon>Archaea</taxon>
        <taxon>Methanobacteriati</taxon>
        <taxon>Methanobacteriota</taxon>
        <taxon>Stenosarchaea group</taxon>
        <taxon>Halobacteria</taxon>
        <taxon>Halobacteriales</taxon>
        <taxon>Haloferacaceae</taxon>
        <taxon>Halogeometricum</taxon>
    </lineage>
</organism>
<feature type="transmembrane region" description="Helical" evidence="1">
    <location>
        <begin position="118"/>
        <end position="135"/>
    </location>
</feature>
<evidence type="ECO:0000256" key="1">
    <source>
        <dbReference type="SAM" id="Phobius"/>
    </source>
</evidence>
<keyword evidence="1" id="KW-0472">Membrane</keyword>
<dbReference type="InterPro" id="IPR005240">
    <property type="entry name" value="DUF389"/>
</dbReference>
<keyword evidence="1" id="KW-1133">Transmembrane helix</keyword>
<feature type="transmembrane region" description="Helical" evidence="1">
    <location>
        <begin position="320"/>
        <end position="342"/>
    </location>
</feature>
<keyword evidence="1" id="KW-0812">Transmembrane</keyword>
<dbReference type="STRING" id="553469.SAMN04487947_2995"/>
<feature type="transmembrane region" description="Helical" evidence="1">
    <location>
        <begin position="274"/>
        <end position="299"/>
    </location>
</feature>
<sequence length="463" mass="48258">MRLVQVMIPTGKRKTVLELLDEEGIDYAVSDETSGRDYTALVSFPLPSAAVEPVLEKLREVGIERDAYTVVVDAETVVSERFEALEERYEEENGDSDRIAREELAANADELAPPLPSFVLMTVVSAVVATAGVLLDSPAVVVGSMVIAPLVGPAMSTSVGTVIDDREMAVEGIKLQVLGTAIAIAAAAIFAVVLRASGIVPLTAEEVFAISEVRERLAPDVLSLVIALGAGAAGAAAVSSGVSAALVGVMIAAALVPPIAVVGVALAWGQPVAMLGPFVLVLVNILSINFVALIVLWQMGYRPQLWFREEEAKSATVSRLASIGLILLVLSSVLVGVTYGTYRTATFETEAESAVSAELPEEASLLSMDVQYDGFPFQTPTRVVVTVGYPPDASPPDVGGQVRPRIDELAPKPLGPLGSRDVAVEVRYVPVDQPRRVGGATDDASVLAGDPAAVAGRSGAVPA</sequence>
<reference evidence="3" key="1">
    <citation type="submission" date="2016-10" db="EMBL/GenBank/DDBJ databases">
        <authorList>
            <person name="Varghese N."/>
            <person name="Submissions S."/>
        </authorList>
    </citation>
    <scope>NUCLEOTIDE SEQUENCE [LARGE SCALE GENOMIC DNA]</scope>
    <source>
        <strain evidence="3">CGMCC 1.7736</strain>
    </source>
</reference>
<dbReference type="Proteomes" id="UP000198531">
    <property type="component" value="Unassembled WGS sequence"/>
</dbReference>
<feature type="transmembrane region" description="Helical" evidence="1">
    <location>
        <begin position="141"/>
        <end position="163"/>
    </location>
</feature>
<evidence type="ECO:0000313" key="3">
    <source>
        <dbReference type="Proteomes" id="UP000198531"/>
    </source>
</evidence>
<dbReference type="AlphaFoldDB" id="A0A1I6I7J5"/>
<feature type="transmembrane region" description="Helical" evidence="1">
    <location>
        <begin position="175"/>
        <end position="197"/>
    </location>
</feature>
<dbReference type="PANTHER" id="PTHR20992:SF9">
    <property type="entry name" value="AT15442P-RELATED"/>
    <property type="match status" value="1"/>
</dbReference>
<feature type="transmembrane region" description="Helical" evidence="1">
    <location>
        <begin position="217"/>
        <end position="238"/>
    </location>
</feature>
<accession>A0A1I6I7J5</accession>
<dbReference type="Pfam" id="PF04087">
    <property type="entry name" value="DUF389"/>
    <property type="match status" value="1"/>
</dbReference>
<dbReference type="NCBIfam" id="TIGR00341">
    <property type="entry name" value="TIGR00341 family protein"/>
    <property type="match status" value="1"/>
</dbReference>
<protein>
    <submittedName>
        <fullName evidence="2">TIGR00341 family protein</fullName>
    </submittedName>
</protein>
<dbReference type="PANTHER" id="PTHR20992">
    <property type="entry name" value="AT15442P-RELATED"/>
    <property type="match status" value="1"/>
</dbReference>